<dbReference type="Proteomes" id="UP000230709">
    <property type="component" value="Plasmid pOB3b2"/>
</dbReference>
<dbReference type="EMBL" id="CP023739">
    <property type="protein sequence ID" value="ATQ70801.1"/>
    <property type="molecule type" value="Genomic_DNA"/>
</dbReference>
<geneLocation type="plasmid" evidence="2">
    <name>pob3b2</name>
</geneLocation>
<name>A0A2D2D707_METT3</name>
<reference evidence="2" key="1">
    <citation type="submission" date="2017-10" db="EMBL/GenBank/DDBJ databases">
        <title>Completed PacBio SMRT sequence of Methylosinus trichosporium OB3b reveals presence of a third large plasmid.</title>
        <authorList>
            <person name="Charles T.C."/>
            <person name="Lynch M.D.J."/>
            <person name="Heil J.R."/>
            <person name="Cheng J."/>
        </authorList>
    </citation>
    <scope>NUCLEOTIDE SEQUENCE [LARGE SCALE GENOMIC DNA]</scope>
    <source>
        <strain evidence="2">OB3b</strain>
        <plasmid evidence="2">pob3b2</plasmid>
    </source>
</reference>
<sequence length="81" mass="8940">MVMALVFDHARLSLPHSARQLPEPNPQPMRGAVIDESKPQWPVRKDGFVEGSEGDAAPNAIGIFYRDFVLGRTVSQRGPIN</sequence>
<evidence type="ECO:0000313" key="1">
    <source>
        <dbReference type="EMBL" id="ATQ70801.1"/>
    </source>
</evidence>
<gene>
    <name evidence="1" type="ORF">CQW49_22770</name>
</gene>
<organism evidence="1 2">
    <name type="scientific">Methylosinus trichosporium (strain ATCC 35070 / NCIMB 11131 / UNIQEM 75 / OB3b)</name>
    <dbReference type="NCBI Taxonomy" id="595536"/>
    <lineage>
        <taxon>Bacteria</taxon>
        <taxon>Pseudomonadati</taxon>
        <taxon>Pseudomonadota</taxon>
        <taxon>Alphaproteobacteria</taxon>
        <taxon>Hyphomicrobiales</taxon>
        <taxon>Methylocystaceae</taxon>
        <taxon>Methylosinus</taxon>
    </lineage>
</organism>
<protein>
    <submittedName>
        <fullName evidence="1">Uncharacterized protein</fullName>
    </submittedName>
</protein>
<keyword evidence="2" id="KW-1185">Reference proteome</keyword>
<evidence type="ECO:0000313" key="2">
    <source>
        <dbReference type="Proteomes" id="UP000230709"/>
    </source>
</evidence>
<proteinExistence type="predicted"/>
<keyword evidence="1" id="KW-0614">Plasmid</keyword>
<dbReference type="AlphaFoldDB" id="A0A2D2D707"/>
<accession>A0A2D2D707</accession>
<dbReference type="KEGG" id="mtw:CQW49_22770"/>